<sequence>MSVQRTEGGGGQKTENGQRYDKGYIEGKDRKKTDDLRFKRKTVSKIWNILFL</sequence>
<evidence type="ECO:0000256" key="1">
    <source>
        <dbReference type="SAM" id="MobiDB-lite"/>
    </source>
</evidence>
<accession>M3GMS7</accession>
<gene>
    <name evidence="2" type="ORF">LEP1GSC123_0896</name>
</gene>
<dbReference type="Proteomes" id="UP000011783">
    <property type="component" value="Unassembled WGS sequence"/>
</dbReference>
<comment type="caution">
    <text evidence="2">The sequence shown here is derived from an EMBL/GenBank/DDBJ whole genome shotgun (WGS) entry which is preliminary data.</text>
</comment>
<dbReference type="AlphaFoldDB" id="M3GMS7"/>
<feature type="region of interest" description="Disordered" evidence="1">
    <location>
        <begin position="1"/>
        <end position="26"/>
    </location>
</feature>
<dbReference type="EMBL" id="AKWO02000001">
    <property type="protein sequence ID" value="EMG02287.1"/>
    <property type="molecule type" value="Genomic_DNA"/>
</dbReference>
<name>M3GMS7_LEPBO</name>
<protein>
    <submittedName>
        <fullName evidence="2">Uncharacterized protein</fullName>
    </submittedName>
</protein>
<proteinExistence type="predicted"/>
<feature type="compositionally biased region" description="Basic and acidic residues" evidence="1">
    <location>
        <begin position="16"/>
        <end position="26"/>
    </location>
</feature>
<reference evidence="2 3" key="1">
    <citation type="submission" date="2013-01" db="EMBL/GenBank/DDBJ databases">
        <authorList>
            <person name="Harkins D.M."/>
            <person name="Durkin A.S."/>
            <person name="Brinkac L.M."/>
            <person name="Haft D.H."/>
            <person name="Selengut J.D."/>
            <person name="Sanka R."/>
            <person name="DePew J."/>
            <person name="Purushe J."/>
            <person name="Picardeau M."/>
            <person name="Werts C."/>
            <person name="Goarant C."/>
            <person name="Vinetz J.M."/>
            <person name="Sutton G.G."/>
            <person name="Nierman W.C."/>
            <person name="Fouts D.E."/>
        </authorList>
    </citation>
    <scope>NUCLEOTIDE SEQUENCE [LARGE SCALE GENOMIC DNA]</scope>
    <source>
        <strain evidence="2 3">200701203</strain>
    </source>
</reference>
<organism evidence="2 3">
    <name type="scientific">Leptospira borgpetersenii str. 200701203</name>
    <dbReference type="NCBI Taxonomy" id="1193007"/>
    <lineage>
        <taxon>Bacteria</taxon>
        <taxon>Pseudomonadati</taxon>
        <taxon>Spirochaetota</taxon>
        <taxon>Spirochaetia</taxon>
        <taxon>Leptospirales</taxon>
        <taxon>Leptospiraceae</taxon>
        <taxon>Leptospira</taxon>
    </lineage>
</organism>
<dbReference type="BioCyc" id="LBOR1193007:G11KN-3440-MONOMER"/>
<evidence type="ECO:0000313" key="3">
    <source>
        <dbReference type="Proteomes" id="UP000011783"/>
    </source>
</evidence>
<evidence type="ECO:0000313" key="2">
    <source>
        <dbReference type="EMBL" id="EMG02287.1"/>
    </source>
</evidence>